<feature type="binding site" description="axial binding residue" evidence="5">
    <location>
        <position position="374"/>
    </location>
    <ligand>
        <name>heme b</name>
        <dbReference type="ChEBI" id="CHEBI:60344"/>
    </ligand>
    <ligandPart>
        <name>Fe</name>
        <dbReference type="ChEBI" id="CHEBI:18248"/>
    </ligandPart>
</feature>
<evidence type="ECO:0000313" key="8">
    <source>
        <dbReference type="Proteomes" id="UP000602905"/>
    </source>
</evidence>
<evidence type="ECO:0000256" key="2">
    <source>
        <dbReference type="ARBA" id="ARBA00022964"/>
    </source>
</evidence>
<keyword evidence="3" id="KW-0560">Oxidoreductase</keyword>
<organism evidence="7 8">
    <name type="scientific">Rhizoctonia solani</name>
    <dbReference type="NCBI Taxonomy" id="456999"/>
    <lineage>
        <taxon>Eukaryota</taxon>
        <taxon>Fungi</taxon>
        <taxon>Dikarya</taxon>
        <taxon>Basidiomycota</taxon>
        <taxon>Agaricomycotina</taxon>
        <taxon>Agaricomycetes</taxon>
        <taxon>Cantharellales</taxon>
        <taxon>Ceratobasidiaceae</taxon>
        <taxon>Rhizoctonia</taxon>
    </lineage>
</organism>
<keyword evidence="5" id="KW-0349">Heme</keyword>
<dbReference type="GO" id="GO:0020037">
    <property type="term" value="F:heme binding"/>
    <property type="evidence" value="ECO:0007669"/>
    <property type="project" value="InterPro"/>
</dbReference>
<reference evidence="7" key="1">
    <citation type="submission" date="2020-09" db="EMBL/GenBank/DDBJ databases">
        <title>Comparative genome analyses of four rice-infecting Rhizoctonia solani isolates reveal extensive enrichment of homogalacturonan modification genes.</title>
        <authorList>
            <person name="Lee D.-Y."/>
            <person name="Jeon J."/>
            <person name="Kim K.-T."/>
            <person name="Cheong K."/>
            <person name="Song H."/>
            <person name="Choi G."/>
            <person name="Ko J."/>
            <person name="Opiyo S.O."/>
            <person name="Zuo S."/>
            <person name="Madhav S."/>
            <person name="Lee Y.-H."/>
            <person name="Wang G.-L."/>
        </authorList>
    </citation>
    <scope>NUCLEOTIDE SEQUENCE</scope>
    <source>
        <strain evidence="7">AG1-IA WGL</strain>
    </source>
</reference>
<dbReference type="OrthoDB" id="823504at2759"/>
<dbReference type="InterPro" id="IPR019791">
    <property type="entry name" value="Haem_peroxidase_animal"/>
</dbReference>
<proteinExistence type="predicted"/>
<dbReference type="GO" id="GO:0006979">
    <property type="term" value="P:response to oxidative stress"/>
    <property type="evidence" value="ECO:0007669"/>
    <property type="project" value="InterPro"/>
</dbReference>
<comment type="caution">
    <text evidence="7">The sequence shown here is derived from an EMBL/GenBank/DDBJ whole genome shotgun (WGS) entry which is preliminary data.</text>
</comment>
<accession>A0A8H7HM89</accession>
<evidence type="ECO:0000256" key="6">
    <source>
        <dbReference type="SAM" id="MobiDB-lite"/>
    </source>
</evidence>
<feature type="compositionally biased region" description="Polar residues" evidence="6">
    <location>
        <begin position="1"/>
        <end position="19"/>
    </location>
</feature>
<dbReference type="PANTHER" id="PTHR11903:SF37">
    <property type="entry name" value="PSI-PRODUCING OXYGENASE A"/>
    <property type="match status" value="1"/>
</dbReference>
<dbReference type="EMBL" id="JACYCD010000473">
    <property type="protein sequence ID" value="KAF8693058.1"/>
    <property type="molecule type" value="Genomic_DNA"/>
</dbReference>
<keyword evidence="1 5" id="KW-0479">Metal-binding</keyword>
<dbReference type="SUPFAM" id="SSF48113">
    <property type="entry name" value="Heme-dependent peroxidases"/>
    <property type="match status" value="1"/>
</dbReference>
<dbReference type="InterPro" id="IPR037120">
    <property type="entry name" value="Haem_peroxidase_sf_animal"/>
</dbReference>
<dbReference type="PRINTS" id="PR00457">
    <property type="entry name" value="ANPEROXIDASE"/>
</dbReference>
<evidence type="ECO:0000256" key="4">
    <source>
        <dbReference type="ARBA" id="ARBA00023004"/>
    </source>
</evidence>
<protein>
    <submittedName>
        <fullName evidence="7">Heme peroxidase</fullName>
    </submittedName>
</protein>
<feature type="non-terminal residue" evidence="7">
    <location>
        <position position="667"/>
    </location>
</feature>
<keyword evidence="4 5" id="KW-0408">Iron</keyword>
<dbReference type="Pfam" id="PF03098">
    <property type="entry name" value="An_peroxidase"/>
    <property type="match status" value="2"/>
</dbReference>
<evidence type="ECO:0000256" key="3">
    <source>
        <dbReference type="ARBA" id="ARBA00023002"/>
    </source>
</evidence>
<evidence type="ECO:0000256" key="5">
    <source>
        <dbReference type="PIRSR" id="PIRSR619791-2"/>
    </source>
</evidence>
<dbReference type="GO" id="GO:0004601">
    <property type="term" value="F:peroxidase activity"/>
    <property type="evidence" value="ECO:0007669"/>
    <property type="project" value="UniProtKB-KW"/>
</dbReference>
<keyword evidence="7" id="KW-0575">Peroxidase</keyword>
<dbReference type="GO" id="GO:0006631">
    <property type="term" value="P:fatty acid metabolic process"/>
    <property type="evidence" value="ECO:0007669"/>
    <property type="project" value="UniProtKB-ARBA"/>
</dbReference>
<dbReference type="Gene3D" id="1.10.640.10">
    <property type="entry name" value="Haem peroxidase domain superfamily, animal type"/>
    <property type="match status" value="1"/>
</dbReference>
<feature type="region of interest" description="Disordered" evidence="6">
    <location>
        <begin position="1"/>
        <end position="20"/>
    </location>
</feature>
<keyword evidence="2" id="KW-0223">Dioxygenase</keyword>
<evidence type="ECO:0000313" key="7">
    <source>
        <dbReference type="EMBL" id="KAF8693058.1"/>
    </source>
</evidence>
<dbReference type="AlphaFoldDB" id="A0A8H7HM89"/>
<dbReference type="PANTHER" id="PTHR11903">
    <property type="entry name" value="PROSTAGLANDIN G/H SYNTHASE"/>
    <property type="match status" value="1"/>
</dbReference>
<dbReference type="GO" id="GO:0046872">
    <property type="term" value="F:metal ion binding"/>
    <property type="evidence" value="ECO:0007669"/>
    <property type="project" value="UniProtKB-KW"/>
</dbReference>
<name>A0A8H7HM89_9AGAM</name>
<sequence>MSSNQVENQPAATPNSGEQTVDKRFCQVCQHCQHNENPLPQNEFQKVEALLVQAASGAIQVDDRPKSENKENPADYPFLSRAFAALAMASVVAPKLVNGLNNHAIRLLYETLPHPVETYIGERFRSADGSGNNIYAPSMGQAGSTYARTCQGRHVHKDLPKAEDVFNALLKSDRPEKEREDHPGGNSSLTFAFASLVTHSLFRTDPSEWNKNLTSSYLDLSPLYGSNQKEQETIRVKDGRGLLHPDTFAEGRIVFLPPAAAALLVVWNRNHNHIAEKILAENERDKWKNPPSENISARMAQEEEIFQTARLINCASFMSVVMNDYVAGFLGLAKKGVSWNMDPFQPFRDTNHRPVGRGEGNHVSVEFNLLYRWHTVVSNKEEEWTTELLGKIFKDKHPGDLELSDFYEGLGRLRTGDIDPSLIVDPDPRKRNFGGIKRGEDGRFHDRDLARVLQNGTRHSACRYGARGTPTALKVMEIMGIQQARSWGVCTMNEFRERLGLKPFGSFKEWNSNDEIAGAAEKLYKNINNLELYPGLHAEEAMKPMHSGLCAGYTMTRAILADAIALVRGDRFFTTDFTPSNLTQWGWDDVQRNPNNRSFGAYLPKLLMRAFPEHYPDDSIYTLFPFFTPKTTKESLKDIEAKIHKKFDYKKKRPTKDDGDSDEETEE</sequence>
<dbReference type="InterPro" id="IPR010255">
    <property type="entry name" value="Haem_peroxidase_sf"/>
</dbReference>
<dbReference type="GO" id="GO:0051213">
    <property type="term" value="F:dioxygenase activity"/>
    <property type="evidence" value="ECO:0007669"/>
    <property type="project" value="UniProtKB-KW"/>
</dbReference>
<dbReference type="InterPro" id="IPR050783">
    <property type="entry name" value="Oxylipin_biosynth_metab"/>
</dbReference>
<gene>
    <name evidence="7" type="ORF">RHS03_08495</name>
</gene>
<evidence type="ECO:0000256" key="1">
    <source>
        <dbReference type="ARBA" id="ARBA00022723"/>
    </source>
</evidence>
<dbReference type="PROSITE" id="PS50292">
    <property type="entry name" value="PEROXIDASE_3"/>
    <property type="match status" value="1"/>
</dbReference>
<dbReference type="Proteomes" id="UP000602905">
    <property type="component" value="Unassembled WGS sequence"/>
</dbReference>